<comment type="caution">
    <text evidence="4">The sequence shown here is derived from an EMBL/GenBank/DDBJ whole genome shotgun (WGS) entry which is preliminary data.</text>
</comment>
<dbReference type="AlphaFoldDB" id="A0AAE2ZR61"/>
<evidence type="ECO:0000256" key="3">
    <source>
        <dbReference type="HAMAP-Rule" id="MF_01385"/>
    </source>
</evidence>
<protein>
    <recommendedName>
        <fullName evidence="3">Urease accessory protein UreF</fullName>
    </recommendedName>
</protein>
<proteinExistence type="inferred from homology"/>
<dbReference type="InterPro" id="IPR002639">
    <property type="entry name" value="UreF"/>
</dbReference>
<keyword evidence="1 3" id="KW-0996">Nickel insertion</keyword>
<organism evidence="4 5">
    <name type="scientific">Flavimaribacter sediminis</name>
    <dbReference type="NCBI Taxonomy" id="2865987"/>
    <lineage>
        <taxon>Bacteria</taxon>
        <taxon>Pseudomonadati</taxon>
        <taxon>Pseudomonadota</taxon>
        <taxon>Alphaproteobacteria</taxon>
        <taxon>Hyphomicrobiales</taxon>
        <taxon>Rhizobiaceae</taxon>
        <taxon>Flavimaribacter</taxon>
    </lineage>
</organism>
<dbReference type="PIRSF" id="PIRSF009467">
    <property type="entry name" value="Ureas_acces_UreF"/>
    <property type="match status" value="1"/>
</dbReference>
<accession>A0AAE2ZR61</accession>
<dbReference type="PANTHER" id="PTHR33620:SF1">
    <property type="entry name" value="UREASE ACCESSORY PROTEIN F"/>
    <property type="match status" value="1"/>
</dbReference>
<dbReference type="RefSeq" id="WP_220229982.1">
    <property type="nucleotide sequence ID" value="NZ_JAICBX010000003.1"/>
</dbReference>
<keyword evidence="2 3" id="KW-0143">Chaperone</keyword>
<dbReference type="Proteomes" id="UP001196509">
    <property type="component" value="Unassembled WGS sequence"/>
</dbReference>
<reference evidence="4" key="1">
    <citation type="submission" date="2021-08" db="EMBL/GenBank/DDBJ databases">
        <title>Hoeflea bacterium WL0058 sp. nov., isolated from the sediment.</title>
        <authorList>
            <person name="Wang L."/>
            <person name="Zhang D."/>
        </authorList>
    </citation>
    <scope>NUCLEOTIDE SEQUENCE</scope>
    <source>
        <strain evidence="4">WL0058</strain>
    </source>
</reference>
<evidence type="ECO:0000256" key="2">
    <source>
        <dbReference type="ARBA" id="ARBA00023186"/>
    </source>
</evidence>
<comment type="function">
    <text evidence="3">Required for maturation of urease via the functional incorporation of the urease nickel metallocenter.</text>
</comment>
<evidence type="ECO:0000313" key="4">
    <source>
        <dbReference type="EMBL" id="MBW8639285.1"/>
    </source>
</evidence>
<comment type="subunit">
    <text evidence="3">UreD, UreF and UreG form a complex that acts as a GTP-hydrolysis-dependent molecular chaperone, activating the urease apoprotein by helping to assemble the nickel containing metallocenter of UreC. The UreE protein probably delivers the nickel.</text>
</comment>
<dbReference type="PANTHER" id="PTHR33620">
    <property type="entry name" value="UREASE ACCESSORY PROTEIN F"/>
    <property type="match status" value="1"/>
</dbReference>
<dbReference type="Gene3D" id="1.10.4190.10">
    <property type="entry name" value="Urease accessory protein UreF"/>
    <property type="match status" value="1"/>
</dbReference>
<dbReference type="InterPro" id="IPR038277">
    <property type="entry name" value="UreF_sf"/>
</dbReference>
<keyword evidence="3" id="KW-0963">Cytoplasm</keyword>
<gene>
    <name evidence="3" type="primary">ureF</name>
    <name evidence="4" type="ORF">K1W69_18970</name>
</gene>
<evidence type="ECO:0000256" key="1">
    <source>
        <dbReference type="ARBA" id="ARBA00022988"/>
    </source>
</evidence>
<dbReference type="EMBL" id="JAICBX010000003">
    <property type="protein sequence ID" value="MBW8639285.1"/>
    <property type="molecule type" value="Genomic_DNA"/>
</dbReference>
<dbReference type="GO" id="GO:0005737">
    <property type="term" value="C:cytoplasm"/>
    <property type="evidence" value="ECO:0007669"/>
    <property type="project" value="UniProtKB-SubCell"/>
</dbReference>
<comment type="subcellular location">
    <subcellularLocation>
        <location evidence="3">Cytoplasm</location>
    </subcellularLocation>
</comment>
<sequence>MARATASTAITTVTTMTDQRSLLRLMSWMSPAFPTGAFTYSQGLEGAVHDGLISEGDGLRHWLEDSLAFGQPWNDAVLFAESWRRARAGEDCLDVAELAEAMAGSAGRHIETMGQGSAFLKAAREWPSPVFDALPSSCPLPVAAGAASGAHGIDLSAALAAFLHAMVSNAVQASLRLLPLGQQQGVAIMAALEEPVTETVERAMDSTLDDLGSAAFLAEIMSMRHETQYSRLFRS</sequence>
<dbReference type="GO" id="GO:0016151">
    <property type="term" value="F:nickel cation binding"/>
    <property type="evidence" value="ECO:0007669"/>
    <property type="project" value="UniProtKB-UniRule"/>
</dbReference>
<dbReference type="HAMAP" id="MF_01385">
    <property type="entry name" value="UreF"/>
    <property type="match status" value="1"/>
</dbReference>
<comment type="similarity">
    <text evidence="3">Belongs to the UreF family.</text>
</comment>
<dbReference type="Pfam" id="PF01730">
    <property type="entry name" value="UreF"/>
    <property type="match status" value="1"/>
</dbReference>
<evidence type="ECO:0000313" key="5">
    <source>
        <dbReference type="Proteomes" id="UP001196509"/>
    </source>
</evidence>
<name>A0AAE2ZR61_9HYPH</name>
<keyword evidence="5" id="KW-1185">Reference proteome</keyword>